<organism evidence="4 5">
    <name type="scientific">Brevundimonas terrae</name>
    <dbReference type="NCBI Taxonomy" id="363631"/>
    <lineage>
        <taxon>Bacteria</taxon>
        <taxon>Pseudomonadati</taxon>
        <taxon>Pseudomonadota</taxon>
        <taxon>Alphaproteobacteria</taxon>
        <taxon>Caulobacterales</taxon>
        <taxon>Caulobacteraceae</taxon>
        <taxon>Brevundimonas</taxon>
    </lineage>
</organism>
<reference evidence="4 5" key="1">
    <citation type="journal article" date="2019" name="Int. J. Syst. Evol. Microbiol.">
        <title>The Global Catalogue of Microorganisms (GCM) 10K type strain sequencing project: providing services to taxonomists for standard genome sequencing and annotation.</title>
        <authorList>
            <consortium name="The Broad Institute Genomics Platform"/>
            <consortium name="The Broad Institute Genome Sequencing Center for Infectious Disease"/>
            <person name="Wu L."/>
            <person name="Ma J."/>
        </authorList>
    </citation>
    <scope>NUCLEOTIDE SEQUENCE [LARGE SCALE GENOMIC DNA]</scope>
    <source>
        <strain evidence="4 5">JCM 13476</strain>
    </source>
</reference>
<comment type="caution">
    <text evidence="4">The sequence shown here is derived from an EMBL/GenBank/DDBJ whole genome shotgun (WGS) entry which is preliminary data.</text>
</comment>
<gene>
    <name evidence="4" type="ORF">GCM10009093_16070</name>
</gene>
<dbReference type="NCBIfam" id="TIGR00696">
    <property type="entry name" value="wecG_tagA_cpsF"/>
    <property type="match status" value="1"/>
</dbReference>
<protein>
    <submittedName>
        <fullName evidence="4">WecB/TagA/CpsF family glycosyltransferase</fullName>
    </submittedName>
</protein>
<dbReference type="InterPro" id="IPR004629">
    <property type="entry name" value="WecG_TagA_CpsF"/>
</dbReference>
<keyword evidence="5" id="KW-1185">Reference proteome</keyword>
<proteinExistence type="predicted"/>
<dbReference type="RefSeq" id="WP_243862809.1">
    <property type="nucleotide sequence ID" value="NZ_BAAAEJ010000007.1"/>
</dbReference>
<sequence length="284" mass="32873">MQTSSHMPVQPQAPEPKRPDGRRRWRGLPAAQTPSSRVKIMGQDMDLLCEGDLMMQIDRMVGLRRRYLIANHNLHSLYLVTRTPQMAQMYARADVIQIDSVPLIRFARATGHPAELAHRLTYLDWRDSFWTMAHNRCWRVFYLGGAPDVAQSAMRRLALTYPDITFEARDGFFDIEIDGNENRAVLKQIDDFQPDVLLVGMGMPRQEMWIAANMDALPPCVILPVGAAFDYEAGVQNAAPRWMGQWGLEWLYRLCSDPKRLASRYLYEPWFLLKPALRDLLRRR</sequence>
<dbReference type="PANTHER" id="PTHR34136">
    <property type="match status" value="1"/>
</dbReference>
<evidence type="ECO:0000256" key="3">
    <source>
        <dbReference type="SAM" id="MobiDB-lite"/>
    </source>
</evidence>
<feature type="region of interest" description="Disordered" evidence="3">
    <location>
        <begin position="1"/>
        <end position="34"/>
    </location>
</feature>
<keyword evidence="1" id="KW-0328">Glycosyltransferase</keyword>
<evidence type="ECO:0000313" key="5">
    <source>
        <dbReference type="Proteomes" id="UP001500791"/>
    </source>
</evidence>
<keyword evidence="2" id="KW-0808">Transferase</keyword>
<evidence type="ECO:0000256" key="1">
    <source>
        <dbReference type="ARBA" id="ARBA00022676"/>
    </source>
</evidence>
<name>A0ABN0YC00_9CAUL</name>
<dbReference type="EMBL" id="BAAAEJ010000007">
    <property type="protein sequence ID" value="GAA0390245.1"/>
    <property type="molecule type" value="Genomic_DNA"/>
</dbReference>
<dbReference type="PANTHER" id="PTHR34136:SF1">
    <property type="entry name" value="UDP-N-ACETYL-D-MANNOSAMINURONIC ACID TRANSFERASE"/>
    <property type="match status" value="1"/>
</dbReference>
<dbReference type="Proteomes" id="UP001500791">
    <property type="component" value="Unassembled WGS sequence"/>
</dbReference>
<evidence type="ECO:0000313" key="4">
    <source>
        <dbReference type="EMBL" id="GAA0390245.1"/>
    </source>
</evidence>
<dbReference type="Pfam" id="PF03808">
    <property type="entry name" value="Glyco_tran_WecG"/>
    <property type="match status" value="1"/>
</dbReference>
<evidence type="ECO:0000256" key="2">
    <source>
        <dbReference type="ARBA" id="ARBA00022679"/>
    </source>
</evidence>
<accession>A0ABN0YC00</accession>
<dbReference type="CDD" id="cd06533">
    <property type="entry name" value="Glyco_transf_WecG_TagA"/>
    <property type="match status" value="1"/>
</dbReference>